<dbReference type="SUPFAM" id="SSF58104">
    <property type="entry name" value="Methyl-accepting chemotaxis protein (MCP) signaling domain"/>
    <property type="match status" value="1"/>
</dbReference>
<organism evidence="4 5">
    <name type="scientific">Methylobacterium gregans</name>
    <dbReference type="NCBI Taxonomy" id="374424"/>
    <lineage>
        <taxon>Bacteria</taxon>
        <taxon>Pseudomonadati</taxon>
        <taxon>Pseudomonadota</taxon>
        <taxon>Alphaproteobacteria</taxon>
        <taxon>Hyphomicrobiales</taxon>
        <taxon>Methylobacteriaceae</taxon>
        <taxon>Methylobacterium</taxon>
    </lineage>
</organism>
<evidence type="ECO:0000313" key="5">
    <source>
        <dbReference type="Proteomes" id="UP001055108"/>
    </source>
</evidence>
<dbReference type="GO" id="GO:0007165">
    <property type="term" value="P:signal transduction"/>
    <property type="evidence" value="ECO:0007669"/>
    <property type="project" value="UniProtKB-KW"/>
</dbReference>
<accession>A0AA37MAJ6</accession>
<proteinExistence type="predicted"/>
<reference evidence="4" key="2">
    <citation type="submission" date="2021-08" db="EMBL/GenBank/DDBJ databases">
        <authorList>
            <person name="Tani A."/>
            <person name="Ola A."/>
            <person name="Ogura Y."/>
            <person name="Katsura K."/>
            <person name="Hayashi T."/>
        </authorList>
    </citation>
    <scope>NUCLEOTIDE SEQUENCE</scope>
    <source>
        <strain evidence="4">NBRC 103626</strain>
    </source>
</reference>
<dbReference type="GO" id="GO:0016020">
    <property type="term" value="C:membrane"/>
    <property type="evidence" value="ECO:0007669"/>
    <property type="project" value="InterPro"/>
</dbReference>
<dbReference type="Pfam" id="PF00015">
    <property type="entry name" value="MCPsignal"/>
    <property type="match status" value="1"/>
</dbReference>
<gene>
    <name evidence="4" type="ORF">NBEOAGPD_1470</name>
</gene>
<evidence type="ECO:0000256" key="1">
    <source>
        <dbReference type="ARBA" id="ARBA00023224"/>
    </source>
</evidence>
<sequence>MRQVAHASEAAVGGIIGQVSSTATRLQAMVEQVTAAATQTAVKSTSVAAAAVQAASNVGMVAAASEEVGASVVEIGRQVDGPANLAQIAVAEAEHTAGLVQELSGAVAKIGDVVALISSIANQTHLLALNATVEAAR</sequence>
<evidence type="ECO:0000313" key="4">
    <source>
        <dbReference type="EMBL" id="GJD78256.1"/>
    </source>
</evidence>
<dbReference type="Proteomes" id="UP001055108">
    <property type="component" value="Unassembled WGS sequence"/>
</dbReference>
<dbReference type="AlphaFoldDB" id="A0AA37MAJ6"/>
<dbReference type="Gene3D" id="1.10.287.950">
    <property type="entry name" value="Methyl-accepting chemotaxis protein"/>
    <property type="match status" value="1"/>
</dbReference>
<keyword evidence="5" id="KW-1185">Reference proteome</keyword>
<dbReference type="EMBL" id="BPQM01000029">
    <property type="protein sequence ID" value="GJD78256.1"/>
    <property type="molecule type" value="Genomic_DNA"/>
</dbReference>
<evidence type="ECO:0000259" key="3">
    <source>
        <dbReference type="PROSITE" id="PS50111"/>
    </source>
</evidence>
<protein>
    <submittedName>
        <fullName evidence="4">Methyl-accepting chemotaxis protein</fullName>
    </submittedName>
</protein>
<feature type="domain" description="Methyl-accepting transducer" evidence="3">
    <location>
        <begin position="22"/>
        <end position="137"/>
    </location>
</feature>
<dbReference type="PROSITE" id="PS50111">
    <property type="entry name" value="CHEMOTAXIS_TRANSDUC_2"/>
    <property type="match status" value="1"/>
</dbReference>
<comment type="caution">
    <text evidence="4">The sequence shown here is derived from an EMBL/GenBank/DDBJ whole genome shotgun (WGS) entry which is preliminary data.</text>
</comment>
<evidence type="ECO:0000256" key="2">
    <source>
        <dbReference type="PROSITE-ProRule" id="PRU00284"/>
    </source>
</evidence>
<keyword evidence="1 2" id="KW-0807">Transducer</keyword>
<reference evidence="4" key="1">
    <citation type="journal article" date="2016" name="Front. Microbiol.">
        <title>Genome Sequence of the Piezophilic, Mesophilic Sulfate-Reducing Bacterium Desulfovibrio indicus J2T.</title>
        <authorList>
            <person name="Cao J."/>
            <person name="Maignien L."/>
            <person name="Shao Z."/>
            <person name="Alain K."/>
            <person name="Jebbar M."/>
        </authorList>
    </citation>
    <scope>NUCLEOTIDE SEQUENCE</scope>
    <source>
        <strain evidence="4">NBRC 103626</strain>
    </source>
</reference>
<name>A0AA37MAJ6_9HYPH</name>
<dbReference type="PANTHER" id="PTHR32089">
    <property type="entry name" value="METHYL-ACCEPTING CHEMOTAXIS PROTEIN MCPB"/>
    <property type="match status" value="1"/>
</dbReference>
<dbReference type="PANTHER" id="PTHR32089:SF112">
    <property type="entry name" value="LYSOZYME-LIKE PROTEIN-RELATED"/>
    <property type="match status" value="1"/>
</dbReference>
<dbReference type="InterPro" id="IPR004089">
    <property type="entry name" value="MCPsignal_dom"/>
</dbReference>